<dbReference type="InterPro" id="IPR000873">
    <property type="entry name" value="AMP-dep_synth/lig_dom"/>
</dbReference>
<dbReference type="EMBL" id="VSSQ01004562">
    <property type="protein sequence ID" value="MPM25715.1"/>
    <property type="molecule type" value="Genomic_DNA"/>
</dbReference>
<dbReference type="Pfam" id="PF13193">
    <property type="entry name" value="AMP-binding_C"/>
    <property type="match status" value="1"/>
</dbReference>
<dbReference type="InterPro" id="IPR045851">
    <property type="entry name" value="AMP-bd_C_sf"/>
</dbReference>
<dbReference type="CDD" id="cd04433">
    <property type="entry name" value="AFD_class_I"/>
    <property type="match status" value="1"/>
</dbReference>
<comment type="caution">
    <text evidence="3">The sequence shown here is derived from an EMBL/GenBank/DDBJ whole genome shotgun (WGS) entry which is preliminary data.</text>
</comment>
<protein>
    <submittedName>
        <fullName evidence="3">Long-chain-fatty-acid--CoA ligase</fullName>
        <ecNumber evidence="3">6.2.1.3</ecNumber>
    </submittedName>
</protein>
<dbReference type="PANTHER" id="PTHR43201">
    <property type="entry name" value="ACYL-COA SYNTHETASE"/>
    <property type="match status" value="1"/>
</dbReference>
<name>A0A644YB01_9ZZZZ</name>
<dbReference type="PANTHER" id="PTHR43201:SF32">
    <property type="entry name" value="2-SUCCINYLBENZOATE--COA LIGASE, CHLOROPLASTIC_PEROXISOMAL"/>
    <property type="match status" value="1"/>
</dbReference>
<dbReference type="EC" id="6.2.1.3" evidence="3"/>
<dbReference type="PROSITE" id="PS00455">
    <property type="entry name" value="AMP_BINDING"/>
    <property type="match status" value="1"/>
</dbReference>
<dbReference type="SUPFAM" id="SSF56801">
    <property type="entry name" value="Acetyl-CoA synthetase-like"/>
    <property type="match status" value="1"/>
</dbReference>
<sequence>MEFHSIVEAVHAYAGSQPDALCLADAKRSFTYSEVWGRITCAGNVLLRAGLRPGDRVLVEHTQDALFSIALLAVQAAGCVFVPLERGVSLERLERILAETSARFFLGKHSAKRLPDGVCILDTAELCENCANAEEIPWDYPVPSSDETAEILFSTGTTGKSKGIELTHSNVIAVAENVVYGVEMQPGNVEMIFAPLSHSHGLRRHYANLLRGNAVVLCESVVFVQSVFELIDRYTVTAIDIVPSAMKMLLKLSGSRLAGYGGQLRYMQLGSAPLEQAEKERLRELLPQTRLYDFYGSTEAGCSCIIDFNREPDRAGCIGKPTVNSEIRIVDENRNPLAGSSAEHPGFIACRGAMLMKGYWRQPELTESVVSDGFIYTTDRGYFDSDGYLYLLGREDDVINCGGIKINPEEIERAALRYAPVAECACAAKKEAASGEVPVLFLLLKEGELFEREVLMAALAASVDANKLPRDIRIVTELPHTYNGKLQRSKLREELNKG</sequence>
<evidence type="ECO:0000313" key="3">
    <source>
        <dbReference type="EMBL" id="MPM25715.1"/>
    </source>
</evidence>
<evidence type="ECO:0000259" key="2">
    <source>
        <dbReference type="Pfam" id="PF13193"/>
    </source>
</evidence>
<dbReference type="AlphaFoldDB" id="A0A644YB01"/>
<accession>A0A644YB01</accession>
<proteinExistence type="predicted"/>
<dbReference type="Gene3D" id="3.40.50.12780">
    <property type="entry name" value="N-terminal domain of ligase-like"/>
    <property type="match status" value="1"/>
</dbReference>
<dbReference type="InterPro" id="IPR020845">
    <property type="entry name" value="AMP-binding_CS"/>
</dbReference>
<gene>
    <name evidence="3" type="primary">lcfB_27</name>
    <name evidence="3" type="ORF">SDC9_72215</name>
</gene>
<dbReference type="InterPro" id="IPR042099">
    <property type="entry name" value="ANL_N_sf"/>
</dbReference>
<dbReference type="Gene3D" id="3.30.300.30">
    <property type="match status" value="1"/>
</dbReference>
<dbReference type="GO" id="GO:0004467">
    <property type="term" value="F:long-chain fatty acid-CoA ligase activity"/>
    <property type="evidence" value="ECO:0007669"/>
    <property type="project" value="UniProtKB-EC"/>
</dbReference>
<dbReference type="InterPro" id="IPR025110">
    <property type="entry name" value="AMP-bd_C"/>
</dbReference>
<reference evidence="3" key="1">
    <citation type="submission" date="2019-08" db="EMBL/GenBank/DDBJ databases">
        <authorList>
            <person name="Kucharzyk K."/>
            <person name="Murdoch R.W."/>
            <person name="Higgins S."/>
            <person name="Loffler F."/>
        </authorList>
    </citation>
    <scope>NUCLEOTIDE SEQUENCE</scope>
</reference>
<organism evidence="3">
    <name type="scientific">bioreactor metagenome</name>
    <dbReference type="NCBI Taxonomy" id="1076179"/>
    <lineage>
        <taxon>unclassified sequences</taxon>
        <taxon>metagenomes</taxon>
        <taxon>ecological metagenomes</taxon>
    </lineage>
</organism>
<keyword evidence="3" id="KW-0436">Ligase</keyword>
<feature type="domain" description="AMP-binding enzyme C-terminal" evidence="2">
    <location>
        <begin position="410"/>
        <end position="485"/>
    </location>
</feature>
<feature type="domain" description="AMP-dependent synthetase/ligase" evidence="1">
    <location>
        <begin position="14"/>
        <end position="360"/>
    </location>
</feature>
<dbReference type="GO" id="GO:0031956">
    <property type="term" value="F:medium-chain fatty acid-CoA ligase activity"/>
    <property type="evidence" value="ECO:0007669"/>
    <property type="project" value="TreeGrafter"/>
</dbReference>
<dbReference type="Pfam" id="PF00501">
    <property type="entry name" value="AMP-binding"/>
    <property type="match status" value="1"/>
</dbReference>
<evidence type="ECO:0000259" key="1">
    <source>
        <dbReference type="Pfam" id="PF00501"/>
    </source>
</evidence>